<feature type="region of interest" description="Disordered" evidence="7">
    <location>
        <begin position="147"/>
        <end position="249"/>
    </location>
</feature>
<organism evidence="10 11">
    <name type="scientific">Aplysia californica</name>
    <name type="common">California sea hare</name>
    <dbReference type="NCBI Taxonomy" id="6500"/>
    <lineage>
        <taxon>Eukaryota</taxon>
        <taxon>Metazoa</taxon>
        <taxon>Spiralia</taxon>
        <taxon>Lophotrochozoa</taxon>
        <taxon>Mollusca</taxon>
        <taxon>Gastropoda</taxon>
        <taxon>Heterobranchia</taxon>
        <taxon>Euthyneura</taxon>
        <taxon>Tectipleura</taxon>
        <taxon>Aplysiida</taxon>
        <taxon>Aplysioidea</taxon>
        <taxon>Aplysiidae</taxon>
        <taxon>Aplysia</taxon>
    </lineage>
</organism>
<feature type="compositionally biased region" description="Polar residues" evidence="7">
    <location>
        <begin position="231"/>
        <end position="242"/>
    </location>
</feature>
<keyword evidence="4 8" id="KW-1133">Transmembrane helix</keyword>
<comment type="subcellular location">
    <subcellularLocation>
        <location evidence="1">Cell membrane</location>
        <topology evidence="1">Multi-pass membrane protein</topology>
    </subcellularLocation>
</comment>
<dbReference type="GeneID" id="101845831"/>
<evidence type="ECO:0000256" key="1">
    <source>
        <dbReference type="ARBA" id="ARBA00004651"/>
    </source>
</evidence>
<evidence type="ECO:0000259" key="9">
    <source>
        <dbReference type="PROSITE" id="PS50262"/>
    </source>
</evidence>
<proteinExistence type="predicted"/>
<feature type="transmembrane region" description="Helical" evidence="8">
    <location>
        <begin position="293"/>
        <end position="318"/>
    </location>
</feature>
<evidence type="ECO:0000256" key="7">
    <source>
        <dbReference type="SAM" id="MobiDB-lite"/>
    </source>
</evidence>
<evidence type="ECO:0000256" key="5">
    <source>
        <dbReference type="ARBA" id="ARBA00023136"/>
    </source>
</evidence>
<dbReference type="Pfam" id="PF00001">
    <property type="entry name" value="7tm_1"/>
    <property type="match status" value="1"/>
</dbReference>
<feature type="transmembrane region" description="Helical" evidence="8">
    <location>
        <begin position="253"/>
        <end position="273"/>
    </location>
</feature>
<dbReference type="InterPro" id="IPR000276">
    <property type="entry name" value="GPCR_Rhodpsn"/>
</dbReference>
<dbReference type="PANTHER" id="PTHR24241:SF76">
    <property type="entry name" value="NEUROPEPTIDE SIFAMIDE RECEPTOR"/>
    <property type="match status" value="1"/>
</dbReference>
<feature type="compositionally biased region" description="Polar residues" evidence="7">
    <location>
        <begin position="175"/>
        <end position="191"/>
    </location>
</feature>
<feature type="transmembrane region" description="Helical" evidence="8">
    <location>
        <begin position="94"/>
        <end position="115"/>
    </location>
</feature>
<keyword evidence="10" id="KW-1185">Reference proteome</keyword>
<keyword evidence="3 8" id="KW-0812">Transmembrane</keyword>
<dbReference type="CDD" id="cd00637">
    <property type="entry name" value="7tm_classA_rhodopsin-like"/>
    <property type="match status" value="1"/>
</dbReference>
<feature type="compositionally biased region" description="Basic and acidic residues" evidence="7">
    <location>
        <begin position="195"/>
        <end position="204"/>
    </location>
</feature>
<accession>A0ABM0JFV8</accession>
<evidence type="ECO:0000313" key="11">
    <source>
        <dbReference type="RefSeq" id="XP_005092744.1"/>
    </source>
</evidence>
<evidence type="ECO:0000256" key="3">
    <source>
        <dbReference type="ARBA" id="ARBA00022692"/>
    </source>
</evidence>
<evidence type="ECO:0000256" key="4">
    <source>
        <dbReference type="ARBA" id="ARBA00022989"/>
    </source>
</evidence>
<dbReference type="RefSeq" id="XP_005092744.1">
    <property type="nucleotide sequence ID" value="XM_005092687.1"/>
</dbReference>
<feature type="transmembrane region" description="Helical" evidence="8">
    <location>
        <begin position="36"/>
        <end position="56"/>
    </location>
</feature>
<reference evidence="11" key="1">
    <citation type="submission" date="2025-08" db="UniProtKB">
        <authorList>
            <consortium name="RefSeq"/>
        </authorList>
    </citation>
    <scope>IDENTIFICATION</scope>
</reference>
<dbReference type="PANTHER" id="PTHR24241">
    <property type="entry name" value="NEUROPEPTIDE RECEPTOR-RELATED G-PROTEIN COUPLED RECEPTOR"/>
    <property type="match status" value="1"/>
</dbReference>
<gene>
    <name evidence="11" type="primary">LOC101845831</name>
</gene>
<evidence type="ECO:0000313" key="10">
    <source>
        <dbReference type="Proteomes" id="UP000694888"/>
    </source>
</evidence>
<dbReference type="Proteomes" id="UP000694888">
    <property type="component" value="Unplaced"/>
</dbReference>
<evidence type="ECO:0000256" key="2">
    <source>
        <dbReference type="ARBA" id="ARBA00022475"/>
    </source>
</evidence>
<feature type="transmembrane region" description="Helical" evidence="8">
    <location>
        <begin position="6"/>
        <end position="24"/>
    </location>
</feature>
<dbReference type="Gene3D" id="1.20.1070.10">
    <property type="entry name" value="Rhodopsin 7-helix transmembrane proteins"/>
    <property type="match status" value="2"/>
</dbReference>
<keyword evidence="5 8" id="KW-0472">Membrane</keyword>
<name>A0ABM0JFV8_APLCA</name>
<keyword evidence="6" id="KW-0675">Receptor</keyword>
<dbReference type="PROSITE" id="PS50262">
    <property type="entry name" value="G_PROTEIN_RECEP_F1_2"/>
    <property type="match status" value="1"/>
</dbReference>
<sequence>MYDISMITTTYIAVVRCFCVVRPLRFKSTFTAKRTAWSLLAIWICTLIPYLPLYVLGSITRQQGANSSSFSVIVEYREGWSEAKAVNDAVSRVVVPNVTLVVVIICLFLLSSSLVRASKFRSQAIGQGTKNTSKSAPIEALVSLDAPQQAVSLSDEDRATRTTSTAAERSAHIPYSNTHNSVNHETSNKPNMESDPSKGSESSRNHTKSPTKPHDTLESTNNKDSNKTRKQNFGNTAITSQSKAKRSNKEQQVVKMVALLSVIFVSCNLPLALIALSRLVEPEFDLGRRYSNLFAVVGIVGNLSLYLNVSVNCLVYYLHNSKYRMIVRAWCGRTHI</sequence>
<dbReference type="SUPFAM" id="SSF81321">
    <property type="entry name" value="Family A G protein-coupled receptor-like"/>
    <property type="match status" value="1"/>
</dbReference>
<keyword evidence="2" id="KW-1003">Cell membrane</keyword>
<feature type="domain" description="G-protein coupled receptors family 1 profile" evidence="9">
    <location>
        <begin position="1"/>
        <end position="316"/>
    </location>
</feature>
<protein>
    <submittedName>
        <fullName evidence="11">Muscarinic acetylcholine receptor M4-like</fullName>
    </submittedName>
</protein>
<dbReference type="InterPro" id="IPR017452">
    <property type="entry name" value="GPCR_Rhodpsn_7TM"/>
</dbReference>
<evidence type="ECO:0000256" key="8">
    <source>
        <dbReference type="SAM" id="Phobius"/>
    </source>
</evidence>
<evidence type="ECO:0000256" key="6">
    <source>
        <dbReference type="ARBA" id="ARBA00023170"/>
    </source>
</evidence>